<dbReference type="PROSITE" id="PS50231">
    <property type="entry name" value="RICIN_B_LECTIN"/>
    <property type="match status" value="2"/>
</dbReference>
<keyword evidence="4" id="KW-0732">Signal</keyword>
<name>A0AAF0WI93_DAUCS</name>
<dbReference type="Pfam" id="PF00652">
    <property type="entry name" value="Ricin_B_lectin"/>
    <property type="match status" value="2"/>
</dbReference>
<keyword evidence="1" id="KW-1015">Disulfide bond</keyword>
<organism evidence="7 8">
    <name type="scientific">Daucus carota subsp. sativus</name>
    <name type="common">Carrot</name>
    <dbReference type="NCBI Taxonomy" id="79200"/>
    <lineage>
        <taxon>Eukaryota</taxon>
        <taxon>Viridiplantae</taxon>
        <taxon>Streptophyta</taxon>
        <taxon>Embryophyta</taxon>
        <taxon>Tracheophyta</taxon>
        <taxon>Spermatophyta</taxon>
        <taxon>Magnoliopsida</taxon>
        <taxon>eudicotyledons</taxon>
        <taxon>Gunneridae</taxon>
        <taxon>Pentapetalae</taxon>
        <taxon>asterids</taxon>
        <taxon>campanulids</taxon>
        <taxon>Apiales</taxon>
        <taxon>Apiaceae</taxon>
        <taxon>Apioideae</taxon>
        <taxon>Scandiceae</taxon>
        <taxon>Daucinae</taxon>
        <taxon>Daucus</taxon>
        <taxon>Daucus sect. Daucus</taxon>
    </lineage>
</organism>
<protein>
    <recommendedName>
        <fullName evidence="3">Ribosome-inactivating protein</fullName>
    </recommendedName>
    <component>
        <recommendedName>
            <fullName evidence="3">Ribosome-inactivating protein chain A</fullName>
        </recommendedName>
        <alternativeName>
            <fullName evidence="3">rRNA N-glycosidase</fullName>
            <ecNumber evidence="3">3.2.2.22</ecNumber>
        </alternativeName>
    </component>
    <component>
        <recommendedName>
            <fullName evidence="3">Ribosome-inactivating protein chain B</fullName>
        </recommendedName>
    </component>
</protein>
<dbReference type="EMBL" id="CP093344">
    <property type="protein sequence ID" value="WOG89632.1"/>
    <property type="molecule type" value="Genomic_DNA"/>
</dbReference>
<keyword evidence="3" id="KW-0800">Toxin</keyword>
<keyword evidence="3" id="KW-0378">Hydrolase</keyword>
<sequence length="549" mass="60856">MAMSNNVSRLLFLAVAVAWLTSSICSARDNVLLMAPERIAEKLTFYPLYPSNTPHAIRTRYVRFINYIRDELVSGEMVYDIPRLQNPASLPDSDRFLHVALSNSNEDLIILAIDKATVDIVGYRTKNKACFFTDTNGPDTSSVFPGITRYELPFSSRYSGMEEIAGSRSKIYLGMSELDECIKHLHDLTDNSSLARCMLVTIQMVSEAIRYRYVENLVVEHISETNEAYLPTAAMITFEENWKQLSTRIQESVGGVIYPAFELPVASNKTVTLTSIAPTLGRNIAVVLYVCDSCTNIPEPTVNIIGRNGLCVDVSFGLYYDGSPIIMWPCKSTEKSNQLWTLMKDGTIRSEGKCLTAYDLDVAVIYNCTTKPKASGNKWRIEENGNIINEESKLALDALFGVSWSILSMEQASYSSSQAWSLSNSTEPVVTPIRGYGGMCLKASANNTVQVSSCTDQSVQQWALYPDGTVRPSKSTTNCLKSKSLLGGVVAVHDSCDGGKAERWVFNHDGSISDAAYKYVLEVNNQKLHVVKRSADSPTMEQIFDINFV</sequence>
<dbReference type="PANTHER" id="PTHR33453">
    <property type="match status" value="1"/>
</dbReference>
<dbReference type="GO" id="GO:0006952">
    <property type="term" value="P:defense response"/>
    <property type="evidence" value="ECO:0007669"/>
    <property type="project" value="UniProtKB-KW"/>
</dbReference>
<dbReference type="InterPro" id="IPR001574">
    <property type="entry name" value="Ribosome_inactivat_prot"/>
</dbReference>
<proteinExistence type="inferred from homology"/>
<evidence type="ECO:0000313" key="8">
    <source>
        <dbReference type="Proteomes" id="UP000077755"/>
    </source>
</evidence>
<dbReference type="GO" id="GO:0030598">
    <property type="term" value="F:rRNA N-glycosylase activity"/>
    <property type="evidence" value="ECO:0007669"/>
    <property type="project" value="UniProtKB-EC"/>
</dbReference>
<gene>
    <name evidence="6" type="ORF">DCAR_0208870</name>
    <name evidence="7" type="ORF">DCAR_0208872</name>
</gene>
<dbReference type="InterPro" id="IPR016138">
    <property type="entry name" value="Ribosome_inactivat_prot_sub1"/>
</dbReference>
<evidence type="ECO:0000256" key="3">
    <source>
        <dbReference type="RuleBase" id="RU004915"/>
    </source>
</evidence>
<dbReference type="SUPFAM" id="SSF56371">
    <property type="entry name" value="Ribosome inactivating proteins (RIP)"/>
    <property type="match status" value="1"/>
</dbReference>
<comment type="similarity">
    <text evidence="3">Belongs to the ribosome-inactivating protein family.</text>
</comment>
<keyword evidence="2" id="KW-0325">Glycoprotein</keyword>
<dbReference type="SUPFAM" id="SSF50370">
    <property type="entry name" value="Ricin B-like lectins"/>
    <property type="match status" value="2"/>
</dbReference>
<dbReference type="EC" id="3.2.2.22" evidence="3"/>
<keyword evidence="8" id="KW-1185">Reference proteome</keyword>
<evidence type="ECO:0000259" key="5">
    <source>
        <dbReference type="SMART" id="SM00458"/>
    </source>
</evidence>
<dbReference type="PANTHER" id="PTHR33453:SF34">
    <property type="entry name" value="RIBOSOME-INACTIVATING PROTEIN"/>
    <property type="match status" value="1"/>
</dbReference>
<dbReference type="KEGG" id="dcr:108206224"/>
<dbReference type="Pfam" id="PF00161">
    <property type="entry name" value="RIP"/>
    <property type="match status" value="1"/>
</dbReference>
<reference evidence="7" key="1">
    <citation type="journal article" date="2016" name="Nat. Genet.">
        <title>A high-quality carrot genome assembly provides new insights into carotenoid accumulation and asterid genome evolution.</title>
        <authorList>
            <person name="Iorizzo M."/>
            <person name="Ellison S."/>
            <person name="Senalik D."/>
            <person name="Zeng P."/>
            <person name="Satapoomin P."/>
            <person name="Huang J."/>
            <person name="Bowman M."/>
            <person name="Iovene M."/>
            <person name="Sanseverino W."/>
            <person name="Cavagnaro P."/>
            <person name="Yildiz M."/>
            <person name="Macko-Podgorni A."/>
            <person name="Moranska E."/>
            <person name="Grzebelus E."/>
            <person name="Grzebelus D."/>
            <person name="Ashrafi H."/>
            <person name="Zheng Z."/>
            <person name="Cheng S."/>
            <person name="Spooner D."/>
            <person name="Van Deynze A."/>
            <person name="Simon P."/>
        </authorList>
    </citation>
    <scope>NUCLEOTIDE SEQUENCE</scope>
    <source>
        <tissue evidence="7">Leaf</tissue>
    </source>
</reference>
<feature type="chain" id="PRO_5041856349" description="Ribosome-inactivating protein" evidence="4">
    <location>
        <begin position="28"/>
        <end position="549"/>
    </location>
</feature>
<evidence type="ECO:0000313" key="7">
    <source>
        <dbReference type="EMBL" id="WOG89634.1"/>
    </source>
</evidence>
<dbReference type="AlphaFoldDB" id="A0AAF0WI93"/>
<dbReference type="SMART" id="SM00458">
    <property type="entry name" value="RICIN"/>
    <property type="match status" value="2"/>
</dbReference>
<dbReference type="InterPro" id="IPR017989">
    <property type="entry name" value="Ribosome_inactivat_1/2"/>
</dbReference>
<dbReference type="GO" id="GO:0017148">
    <property type="term" value="P:negative regulation of translation"/>
    <property type="evidence" value="ECO:0007669"/>
    <property type="project" value="UniProtKB-KW"/>
</dbReference>
<reference evidence="7" key="2">
    <citation type="submission" date="2022-03" db="EMBL/GenBank/DDBJ databases">
        <title>Draft title - Genomic analysis of global carrot germplasm unveils the trajectory of domestication and the origin of high carotenoid orange carrot.</title>
        <authorList>
            <person name="Iorizzo M."/>
            <person name="Ellison S."/>
            <person name="Senalik D."/>
            <person name="Macko-Podgorni A."/>
            <person name="Grzebelus D."/>
            <person name="Bostan H."/>
            <person name="Rolling W."/>
            <person name="Curaba J."/>
            <person name="Simon P."/>
        </authorList>
    </citation>
    <scope>NUCLEOTIDE SEQUENCE</scope>
    <source>
        <tissue evidence="7">Leaf</tissue>
    </source>
</reference>
<feature type="domain" description="Ricin B lectin" evidence="5">
    <location>
        <begin position="299"/>
        <end position="423"/>
    </location>
</feature>
<dbReference type="CDD" id="cd23444">
    <property type="entry name" value="beta-trefoil_Ricin_RIPs_II_rpt2"/>
    <property type="match status" value="1"/>
</dbReference>
<feature type="domain" description="Ricin B lectin" evidence="5">
    <location>
        <begin position="427"/>
        <end position="547"/>
    </location>
</feature>
<dbReference type="Gene3D" id="4.10.470.10">
    <property type="entry name" value="Ricin (A Subunit), domain 2"/>
    <property type="match status" value="1"/>
</dbReference>
<dbReference type="EMBL" id="CP093344">
    <property type="protein sequence ID" value="WOG89634.1"/>
    <property type="molecule type" value="Genomic_DNA"/>
</dbReference>
<keyword evidence="3" id="KW-0611">Plant defense</keyword>
<comment type="function">
    <text evidence="3">The A chain is responsible for inhibiting protein synthesis through the catalytic inactivation of 60S ribosomal subunits by removing adenine from position 4,324 of 28S rRNA. The B chain binds to cell receptors and probably facilitates the entry into the cell of the A chain; B chains are also responsible for cell agglutination (lectin activity).</text>
</comment>
<dbReference type="CDD" id="cd23443">
    <property type="entry name" value="beta-trefoil_Ricin_RIPs_II_rpt1"/>
    <property type="match status" value="1"/>
</dbReference>
<dbReference type="InterPro" id="IPR000772">
    <property type="entry name" value="Ricin_B_lectin"/>
</dbReference>
<dbReference type="Gene3D" id="3.40.420.10">
    <property type="entry name" value="Ricin (A subunit), domain 1"/>
    <property type="match status" value="1"/>
</dbReference>
<dbReference type="Gene3D" id="2.80.10.50">
    <property type="match status" value="2"/>
</dbReference>
<accession>A0AAF0WI93</accession>
<keyword evidence="3" id="KW-0652">Protein synthesis inhibitor</keyword>
<dbReference type="InterPro" id="IPR016139">
    <property type="entry name" value="Ribosome_inactivat_prot_sub2"/>
</dbReference>
<comment type="catalytic activity">
    <reaction evidence="3">
        <text>Endohydrolysis of the N-glycosidic bond at one specific adenosine on the 28S rRNA.</text>
        <dbReference type="EC" id="3.2.2.22"/>
    </reaction>
</comment>
<dbReference type="PRINTS" id="PR00396">
    <property type="entry name" value="SHIGARICIN"/>
</dbReference>
<dbReference type="InterPro" id="IPR036041">
    <property type="entry name" value="Ribosome-inact_prot_sf"/>
</dbReference>
<dbReference type="Proteomes" id="UP000077755">
    <property type="component" value="Chromosome 2"/>
</dbReference>
<feature type="signal peptide" evidence="4">
    <location>
        <begin position="1"/>
        <end position="27"/>
    </location>
</feature>
<dbReference type="GO" id="GO:0090729">
    <property type="term" value="F:toxin activity"/>
    <property type="evidence" value="ECO:0007669"/>
    <property type="project" value="UniProtKB-KW"/>
</dbReference>
<evidence type="ECO:0000256" key="1">
    <source>
        <dbReference type="ARBA" id="ARBA00023157"/>
    </source>
</evidence>
<evidence type="ECO:0000256" key="4">
    <source>
        <dbReference type="SAM" id="SignalP"/>
    </source>
</evidence>
<evidence type="ECO:0000313" key="6">
    <source>
        <dbReference type="EMBL" id="WOG89632.1"/>
    </source>
</evidence>
<dbReference type="InterPro" id="IPR035992">
    <property type="entry name" value="Ricin_B-like_lectins"/>
</dbReference>
<dbReference type="KEGG" id="dcr:108206220"/>
<comment type="subunit">
    <text evidence="3">Might form dimers or tetramers of disulfide-linked A and B chains.</text>
</comment>
<evidence type="ECO:0000256" key="2">
    <source>
        <dbReference type="ARBA" id="ARBA00023180"/>
    </source>
</evidence>